<feature type="binding site" evidence="7">
    <location>
        <begin position="149"/>
        <end position="150"/>
    </location>
    <ligand>
        <name>ATP</name>
        <dbReference type="ChEBI" id="CHEBI:30616"/>
    </ligand>
</feature>
<feature type="domain" description="AMP-binding enzyme C-terminal" evidence="9">
    <location>
        <begin position="418"/>
        <end position="496"/>
    </location>
</feature>
<dbReference type="GO" id="GO:0005524">
    <property type="term" value="F:ATP binding"/>
    <property type="evidence" value="ECO:0007669"/>
    <property type="project" value="UniProtKB-KW"/>
</dbReference>
<dbReference type="PANTHER" id="PTHR45398:SF1">
    <property type="entry name" value="ENZYME, PUTATIVE (JCVI)-RELATED"/>
    <property type="match status" value="1"/>
</dbReference>
<evidence type="ECO:0000256" key="7">
    <source>
        <dbReference type="HAMAP-Rule" id="MF_00593"/>
    </source>
</evidence>
<dbReference type="InterPro" id="IPR010071">
    <property type="entry name" value="AA_adenyl_dom"/>
</dbReference>
<evidence type="ECO:0000256" key="4">
    <source>
        <dbReference type="ARBA" id="ARBA00022840"/>
    </source>
</evidence>
<dbReference type="InterPro" id="IPR025110">
    <property type="entry name" value="AMP-bd_C"/>
</dbReference>
<dbReference type="AlphaFoldDB" id="A0A6P1MMT5"/>
<dbReference type="PROSITE" id="PS00455">
    <property type="entry name" value="AMP_BINDING"/>
    <property type="match status" value="1"/>
</dbReference>
<dbReference type="HAMAP" id="MF_00593">
    <property type="entry name" value="DltA"/>
    <property type="match status" value="1"/>
</dbReference>
<evidence type="ECO:0000256" key="1">
    <source>
        <dbReference type="ARBA" id="ARBA00022490"/>
    </source>
</evidence>
<organism evidence="10 11">
    <name type="scientific">Aminipila terrae</name>
    <dbReference type="NCBI Taxonomy" id="2697030"/>
    <lineage>
        <taxon>Bacteria</taxon>
        <taxon>Bacillati</taxon>
        <taxon>Bacillota</taxon>
        <taxon>Clostridia</taxon>
        <taxon>Peptostreptococcales</taxon>
        <taxon>Anaerovoracaceae</taxon>
        <taxon>Aminipila</taxon>
    </lineage>
</organism>
<evidence type="ECO:0000256" key="6">
    <source>
        <dbReference type="ARBA" id="ARBA00061336"/>
    </source>
</evidence>
<dbReference type="Gene3D" id="3.40.50.12780">
    <property type="entry name" value="N-terminal domain of ligase-like"/>
    <property type="match status" value="1"/>
</dbReference>
<evidence type="ECO:0000256" key="5">
    <source>
        <dbReference type="ARBA" id="ARBA00054605"/>
    </source>
</evidence>
<feature type="domain" description="AMP-dependent synthetase/ligase" evidence="8">
    <location>
        <begin position="14"/>
        <end position="360"/>
    </location>
</feature>
<dbReference type="Proteomes" id="UP000463883">
    <property type="component" value="Chromosome"/>
</dbReference>
<feature type="binding site" evidence="7">
    <location>
        <position position="496"/>
    </location>
    <ligand>
        <name>D-alanine</name>
        <dbReference type="ChEBI" id="CHEBI:57416"/>
    </ligand>
</feature>
<evidence type="ECO:0000256" key="2">
    <source>
        <dbReference type="ARBA" id="ARBA00022598"/>
    </source>
</evidence>
<dbReference type="RefSeq" id="WP_162362743.1">
    <property type="nucleotide sequence ID" value="NZ_CP047591.1"/>
</dbReference>
<dbReference type="GO" id="GO:0005737">
    <property type="term" value="C:cytoplasm"/>
    <property type="evidence" value="ECO:0007669"/>
    <property type="project" value="UniProtKB-SubCell"/>
</dbReference>
<dbReference type="InterPro" id="IPR044507">
    <property type="entry name" value="DltA-like"/>
</dbReference>
<dbReference type="Pfam" id="PF00501">
    <property type="entry name" value="AMP-binding"/>
    <property type="match status" value="1"/>
</dbReference>
<reference evidence="10 11" key="1">
    <citation type="submission" date="2020-01" db="EMBL/GenBank/DDBJ databases">
        <title>Genomic analysis of Aminipila sp. CBA3637.</title>
        <authorList>
            <person name="Kim Y.B."/>
            <person name="Roh S.W."/>
        </authorList>
    </citation>
    <scope>NUCLEOTIDE SEQUENCE [LARGE SCALE GENOMIC DNA]</scope>
    <source>
        <strain evidence="10 11">CBA3637</strain>
    </source>
</reference>
<feature type="binding site" evidence="7">
    <location>
        <begin position="292"/>
        <end position="297"/>
    </location>
    <ligand>
        <name>ATP</name>
        <dbReference type="ChEBI" id="CHEBI:30616"/>
    </ligand>
</feature>
<comment type="subcellular location">
    <subcellularLocation>
        <location evidence="7">Cytoplasm</location>
    </subcellularLocation>
</comment>
<dbReference type="KEGG" id="amic:Ami3637_11680"/>
<gene>
    <name evidence="7 10" type="primary">dltA</name>
    <name evidence="10" type="ORF">Ami3637_11680</name>
</gene>
<keyword evidence="11" id="KW-1185">Reference proteome</keyword>
<proteinExistence type="inferred from homology"/>
<feature type="binding site" evidence="7">
    <location>
        <position position="197"/>
    </location>
    <ligand>
        <name>D-alanine</name>
        <dbReference type="ChEBI" id="CHEBI:57416"/>
    </ligand>
</feature>
<dbReference type="SUPFAM" id="SSF56801">
    <property type="entry name" value="Acetyl-CoA synthetase-like"/>
    <property type="match status" value="1"/>
</dbReference>
<keyword evidence="1 7" id="KW-0963">Cytoplasm</keyword>
<keyword evidence="3 7" id="KW-0547">Nucleotide-binding</keyword>
<name>A0A6P1MMT5_9FIRM</name>
<evidence type="ECO:0000313" key="11">
    <source>
        <dbReference type="Proteomes" id="UP000463883"/>
    </source>
</evidence>
<dbReference type="InterPro" id="IPR010072">
    <property type="entry name" value="DltA"/>
</dbReference>
<dbReference type="InterPro" id="IPR000873">
    <property type="entry name" value="AMP-dep_synth/lig_dom"/>
</dbReference>
<dbReference type="CDD" id="cd05945">
    <property type="entry name" value="DltA"/>
    <property type="match status" value="1"/>
</dbReference>
<sequence length="507" mass="56828">MNILEKVRHYACIQPLAKAMVSDEEEITYQQLDLLSDYLATYLEQICGENREPIAVYGHKSVYMLICMLACVKSGRAYCPIDVSVPDMRTQLILNKMESPVVLATEDLNCESHRIIDKEEIKRIIELQTKGISSDKWVKADETFYIIFTSGSTGEPKGVQITSNCLNNYLDWSVMLGSTWKDKIGNVFLNQAPFSFDLSVMDLYTCLASGGTLWALTKSVQSDFKLLMESLGNSHAGIWVSTPSFAEICLADKQFNEALMPDLQIFLFCGETLTKDTAAKLLERFPRASVINTYGPTESTVAVTDVTITREICAAHSSLPVGKSKPGTIIEIRNDTGQVVKDGEKGEIVIIGNTVSSGYYKSPELSQKAFFEEEKGSHILRGYHTGDEGYQKDGMLYYCGRMDLQVKLHGYRIEIEDIENNLLKLGEIQRAVVIPNISREGKTKSLSAYVIYKGMISEPFNTALELKEKLKEFLPDYMIPKKFVFLDEFPITNNGKIDRKLLGGLSK</sequence>
<dbReference type="FunFam" id="3.30.300.30:FF:000012">
    <property type="entry name" value="D-alanine--D-alanyl carrier protein ligase"/>
    <property type="match status" value="1"/>
</dbReference>
<dbReference type="UniPathway" id="UPA00556"/>
<dbReference type="PANTHER" id="PTHR45398">
    <property type="match status" value="1"/>
</dbReference>
<dbReference type="InterPro" id="IPR045851">
    <property type="entry name" value="AMP-bd_C_sf"/>
</dbReference>
<dbReference type="EMBL" id="CP047591">
    <property type="protein sequence ID" value="QHI72976.1"/>
    <property type="molecule type" value="Genomic_DNA"/>
</dbReference>
<evidence type="ECO:0000256" key="3">
    <source>
        <dbReference type="ARBA" id="ARBA00022741"/>
    </source>
</evidence>
<dbReference type="GO" id="GO:0070395">
    <property type="term" value="P:lipoteichoic acid biosynthetic process"/>
    <property type="evidence" value="ECO:0007669"/>
    <property type="project" value="UniProtKB-UniRule"/>
</dbReference>
<dbReference type="NCBIfam" id="TIGR01734">
    <property type="entry name" value="D-ala-DACP-lig"/>
    <property type="match status" value="1"/>
</dbReference>
<feature type="binding site" evidence="7">
    <location>
        <begin position="398"/>
        <end position="401"/>
    </location>
    <ligand>
        <name>ATP</name>
        <dbReference type="ChEBI" id="CHEBI:30616"/>
    </ligand>
</feature>
<feature type="binding site" evidence="7">
    <location>
        <position position="387"/>
    </location>
    <ligand>
        <name>ATP</name>
        <dbReference type="ChEBI" id="CHEBI:30616"/>
    </ligand>
</feature>
<comment type="function">
    <text evidence="5 7">Catalyzes the first step in the D-alanylation of lipoteichoic acid (LTA), the activation of D-alanine and its transfer onto the D-alanyl carrier protein (Dcp) DltC. In an ATP-dependent two-step reaction, forms a high energy D-alanyl-AMP intermediate, followed by transfer of the D-alanyl residue as a thiol ester to the phosphopantheinyl prosthetic group of the Dcp. D-alanylation of LTA plays an important role in modulating the properties of the cell wall in Gram-positive bacteria, influencing the net charge of the cell wall.</text>
</comment>
<comment type="pathway">
    <text evidence="7">Cell wall biogenesis; lipoteichoic acid biosynthesis.</text>
</comment>
<evidence type="ECO:0000259" key="9">
    <source>
        <dbReference type="Pfam" id="PF13193"/>
    </source>
</evidence>
<comment type="similarity">
    <text evidence="6 7">Belongs to the ATP-dependent AMP-binding enzyme family. DltA subfamily.</text>
</comment>
<evidence type="ECO:0000313" key="10">
    <source>
        <dbReference type="EMBL" id="QHI72976.1"/>
    </source>
</evidence>
<dbReference type="InterPro" id="IPR020845">
    <property type="entry name" value="AMP-binding_CS"/>
</dbReference>
<dbReference type="Pfam" id="PF13193">
    <property type="entry name" value="AMP-binding_C"/>
    <property type="match status" value="1"/>
</dbReference>
<evidence type="ECO:0000259" key="8">
    <source>
        <dbReference type="Pfam" id="PF00501"/>
    </source>
</evidence>
<keyword evidence="2 7" id="KW-0436">Ligase</keyword>
<feature type="binding site" evidence="7">
    <location>
        <position position="301"/>
    </location>
    <ligand>
        <name>D-alanine</name>
        <dbReference type="ChEBI" id="CHEBI:57416"/>
    </ligand>
</feature>
<dbReference type="Gene3D" id="3.30.300.30">
    <property type="match status" value="1"/>
</dbReference>
<accession>A0A6P1MMT5</accession>
<feature type="binding site" evidence="7">
    <location>
        <position position="496"/>
    </location>
    <ligand>
        <name>ATP</name>
        <dbReference type="ChEBI" id="CHEBI:30616"/>
    </ligand>
</feature>
<dbReference type="NCBIfam" id="TIGR01733">
    <property type="entry name" value="AA-adenyl-dom"/>
    <property type="match status" value="1"/>
</dbReference>
<dbReference type="GO" id="GO:0047473">
    <property type="term" value="F:D-alanine [D-alanyl carrier protein] ligase activity"/>
    <property type="evidence" value="ECO:0007669"/>
    <property type="project" value="UniProtKB-UniRule"/>
</dbReference>
<dbReference type="InterPro" id="IPR042099">
    <property type="entry name" value="ANL_N_sf"/>
</dbReference>
<dbReference type="EC" id="6.2.1.54" evidence="7"/>
<protein>
    <recommendedName>
        <fullName evidence="7">D-alanine--D-alanyl carrier protein ligase</fullName>
        <shortName evidence="7">DCL</shortName>
        <ecNumber evidence="7">6.2.1.54</ecNumber>
    </recommendedName>
    <alternativeName>
        <fullName evidence="7">D-alanine--poly(phosphoribitol) ligase subunit 1</fullName>
    </alternativeName>
    <alternativeName>
        <fullName evidence="7">D-alanine-activating enzyme</fullName>
        <shortName evidence="7">DAE</shortName>
    </alternativeName>
</protein>
<dbReference type="NCBIfam" id="NF003417">
    <property type="entry name" value="PRK04813.1"/>
    <property type="match status" value="1"/>
</dbReference>
<comment type="catalytic activity">
    <reaction evidence="7">
        <text>holo-[D-alanyl-carrier protein] + D-alanine + ATP = D-alanyl-[D-alanyl-carrier protein] + AMP + diphosphate</text>
        <dbReference type="Rhea" id="RHEA:55132"/>
        <dbReference type="Rhea" id="RHEA-COMP:14102"/>
        <dbReference type="Rhea" id="RHEA-COMP:14103"/>
        <dbReference type="ChEBI" id="CHEBI:30616"/>
        <dbReference type="ChEBI" id="CHEBI:33019"/>
        <dbReference type="ChEBI" id="CHEBI:57416"/>
        <dbReference type="ChEBI" id="CHEBI:64479"/>
        <dbReference type="ChEBI" id="CHEBI:138620"/>
        <dbReference type="ChEBI" id="CHEBI:456215"/>
        <dbReference type="EC" id="6.2.1.54"/>
    </reaction>
</comment>
<keyword evidence="4 7" id="KW-0067">ATP-binding</keyword>